<comment type="pathway">
    <text evidence="1 9">Metabolic intermediate biosynthesis; chorismate biosynthesis; chorismate from D-erythrose 4-phosphate and phosphoenolpyruvate: step 4/7.</text>
</comment>
<comment type="function">
    <text evidence="9">Involved in the biosynthesis of the chorismate, which leads to the biosynthesis of aromatic amino acids. Catalyzes the reversible NADPH linked reduction of 3-dehydroshikimate (DHSA) to yield shikimate (SA).</text>
</comment>
<evidence type="ECO:0000313" key="13">
    <source>
        <dbReference type="Proteomes" id="UP000230052"/>
    </source>
</evidence>
<feature type="binding site" evidence="9">
    <location>
        <position position="227"/>
    </location>
    <ligand>
        <name>shikimate</name>
        <dbReference type="ChEBI" id="CHEBI:36208"/>
    </ligand>
</feature>
<evidence type="ECO:0000256" key="6">
    <source>
        <dbReference type="ARBA" id="ARBA00023141"/>
    </source>
</evidence>
<dbReference type="NCBIfam" id="TIGR00507">
    <property type="entry name" value="aroE"/>
    <property type="match status" value="1"/>
</dbReference>
<dbReference type="SUPFAM" id="SSF51735">
    <property type="entry name" value="NAD(P)-binding Rossmann-fold domains"/>
    <property type="match status" value="1"/>
</dbReference>
<comment type="similarity">
    <text evidence="9">Belongs to the shikimate dehydrogenase family.</text>
</comment>
<protein>
    <recommendedName>
        <fullName evidence="2 9">Shikimate dehydrogenase (NADP(+))</fullName>
        <shortName evidence="9">SDH</shortName>
        <ecNumber evidence="2 9">1.1.1.25</ecNumber>
    </recommendedName>
</protein>
<evidence type="ECO:0000256" key="7">
    <source>
        <dbReference type="ARBA" id="ARBA00049442"/>
    </source>
</evidence>
<dbReference type="FunFam" id="3.40.50.720:FF:000086">
    <property type="entry name" value="Quinate/shikimate dehydrogenase"/>
    <property type="match status" value="1"/>
</dbReference>
<evidence type="ECO:0000256" key="9">
    <source>
        <dbReference type="HAMAP-Rule" id="MF_00222"/>
    </source>
</evidence>
<dbReference type="InterPro" id="IPR041121">
    <property type="entry name" value="SDH_C"/>
</dbReference>
<dbReference type="InterPro" id="IPR011342">
    <property type="entry name" value="Shikimate_DH"/>
</dbReference>
<feature type="domain" description="Shikimate dehydrogenase substrate binding N-terminal" evidence="10">
    <location>
        <begin position="9"/>
        <end position="91"/>
    </location>
</feature>
<dbReference type="PANTHER" id="PTHR21089">
    <property type="entry name" value="SHIKIMATE DEHYDROGENASE"/>
    <property type="match status" value="1"/>
</dbReference>
<dbReference type="Gene3D" id="3.40.50.10860">
    <property type="entry name" value="Leucine Dehydrogenase, chain A, domain 1"/>
    <property type="match status" value="1"/>
</dbReference>
<dbReference type="Pfam" id="PF18317">
    <property type="entry name" value="SDH_C"/>
    <property type="match status" value="1"/>
</dbReference>
<feature type="binding site" evidence="9">
    <location>
        <begin position="17"/>
        <end position="19"/>
    </location>
    <ligand>
        <name>shikimate</name>
        <dbReference type="ChEBI" id="CHEBI:36208"/>
    </ligand>
</feature>
<feature type="binding site" evidence="9">
    <location>
        <begin position="129"/>
        <end position="133"/>
    </location>
    <ligand>
        <name>NADP(+)</name>
        <dbReference type="ChEBI" id="CHEBI:58349"/>
    </ligand>
</feature>
<dbReference type="InterPro" id="IPR022893">
    <property type="entry name" value="Shikimate_DH_fam"/>
</dbReference>
<dbReference type="EMBL" id="PEWV01000067">
    <property type="protein sequence ID" value="PIU41199.1"/>
    <property type="molecule type" value="Genomic_DNA"/>
</dbReference>
<reference evidence="12 13" key="1">
    <citation type="submission" date="2017-09" db="EMBL/GenBank/DDBJ databases">
        <title>Depth-based differentiation of microbial function through sediment-hosted aquifers and enrichment of novel symbionts in the deep terrestrial subsurface.</title>
        <authorList>
            <person name="Probst A.J."/>
            <person name="Ladd B."/>
            <person name="Jarett J.K."/>
            <person name="Geller-Mcgrath D.E."/>
            <person name="Sieber C.M."/>
            <person name="Emerson J.B."/>
            <person name="Anantharaman K."/>
            <person name="Thomas B.C."/>
            <person name="Malmstrom R."/>
            <person name="Stieglmeier M."/>
            <person name="Klingl A."/>
            <person name="Woyke T."/>
            <person name="Ryan C.M."/>
            <person name="Banfield J.F."/>
        </authorList>
    </citation>
    <scope>NUCLEOTIDE SEQUENCE [LARGE SCALE GENOMIC DNA]</scope>
    <source>
        <strain evidence="12">CG07_land_8_20_14_0_80_42_15</strain>
    </source>
</reference>
<dbReference type="Pfam" id="PF08501">
    <property type="entry name" value="Shikimate_dh_N"/>
    <property type="match status" value="1"/>
</dbReference>
<dbReference type="AlphaFoldDB" id="A0A2J0KTT8"/>
<feature type="binding site" evidence="9">
    <location>
        <position position="80"/>
    </location>
    <ligand>
        <name>NADP(+)</name>
        <dbReference type="ChEBI" id="CHEBI:58349"/>
    </ligand>
</feature>
<evidence type="ECO:0000256" key="3">
    <source>
        <dbReference type="ARBA" id="ARBA00022605"/>
    </source>
</evidence>
<dbReference type="GO" id="GO:0004764">
    <property type="term" value="F:shikimate 3-dehydrogenase (NADP+) activity"/>
    <property type="evidence" value="ECO:0007669"/>
    <property type="project" value="UniProtKB-UniRule"/>
</dbReference>
<dbReference type="Gene3D" id="3.40.50.720">
    <property type="entry name" value="NAD(P)-binding Rossmann-like Domain"/>
    <property type="match status" value="1"/>
</dbReference>
<dbReference type="GO" id="GO:0009073">
    <property type="term" value="P:aromatic amino acid family biosynthetic process"/>
    <property type="evidence" value="ECO:0007669"/>
    <property type="project" value="UniProtKB-KW"/>
</dbReference>
<accession>A0A2J0KTT8</accession>
<evidence type="ECO:0000259" key="10">
    <source>
        <dbReference type="Pfam" id="PF08501"/>
    </source>
</evidence>
<keyword evidence="4 9" id="KW-0521">NADP</keyword>
<dbReference type="CDD" id="cd01065">
    <property type="entry name" value="NAD_bind_Shikimate_DH"/>
    <property type="match status" value="1"/>
</dbReference>
<feature type="binding site" evidence="9">
    <location>
        <position position="248"/>
    </location>
    <ligand>
        <name>NADP(+)</name>
        <dbReference type="ChEBI" id="CHEBI:58349"/>
    </ligand>
</feature>
<feature type="binding site" evidence="9">
    <location>
        <position position="104"/>
    </location>
    <ligand>
        <name>shikimate</name>
        <dbReference type="ChEBI" id="CHEBI:36208"/>
    </ligand>
</feature>
<dbReference type="PANTHER" id="PTHR21089:SF1">
    <property type="entry name" value="BIFUNCTIONAL 3-DEHYDROQUINATE DEHYDRATASE_SHIKIMATE DEHYDROGENASE, CHLOROPLASTIC"/>
    <property type="match status" value="1"/>
</dbReference>
<dbReference type="Proteomes" id="UP000230052">
    <property type="component" value="Unassembled WGS sequence"/>
</dbReference>
<evidence type="ECO:0000313" key="12">
    <source>
        <dbReference type="EMBL" id="PIU41199.1"/>
    </source>
</evidence>
<feature type="binding site" evidence="9">
    <location>
        <position position="89"/>
    </location>
    <ligand>
        <name>shikimate</name>
        <dbReference type="ChEBI" id="CHEBI:36208"/>
    </ligand>
</feature>
<evidence type="ECO:0000256" key="2">
    <source>
        <dbReference type="ARBA" id="ARBA00012962"/>
    </source>
</evidence>
<dbReference type="NCBIfam" id="NF001319">
    <property type="entry name" value="PRK00258.3-3"/>
    <property type="match status" value="1"/>
</dbReference>
<dbReference type="GO" id="GO:0019632">
    <property type="term" value="P:shikimate metabolic process"/>
    <property type="evidence" value="ECO:0007669"/>
    <property type="project" value="InterPro"/>
</dbReference>
<dbReference type="UniPathway" id="UPA00053">
    <property type="reaction ID" value="UER00087"/>
</dbReference>
<dbReference type="EC" id="1.1.1.25" evidence="2 9"/>
<feature type="active site" description="Proton acceptor" evidence="9">
    <location>
        <position position="68"/>
    </location>
</feature>
<feature type="binding site" evidence="9">
    <location>
        <position position="225"/>
    </location>
    <ligand>
        <name>NADP(+)</name>
        <dbReference type="ChEBI" id="CHEBI:58349"/>
    </ligand>
</feature>
<feature type="binding site" evidence="9">
    <location>
        <position position="64"/>
    </location>
    <ligand>
        <name>shikimate</name>
        <dbReference type="ChEBI" id="CHEBI:36208"/>
    </ligand>
</feature>
<comment type="pathway">
    <text evidence="8">Aromatic compound metabolism; 3,4-dihydroxybenzoate biosynthesis; 3-dehydroquinate from D-quinate (NAD(+) route).</text>
</comment>
<evidence type="ECO:0000256" key="4">
    <source>
        <dbReference type="ARBA" id="ARBA00022857"/>
    </source>
</evidence>
<dbReference type="GO" id="GO:0009423">
    <property type="term" value="P:chorismate biosynthetic process"/>
    <property type="evidence" value="ECO:0007669"/>
    <property type="project" value="UniProtKB-UniRule"/>
</dbReference>
<dbReference type="GO" id="GO:0005829">
    <property type="term" value="C:cytosol"/>
    <property type="evidence" value="ECO:0007669"/>
    <property type="project" value="TreeGrafter"/>
</dbReference>
<evidence type="ECO:0000256" key="5">
    <source>
        <dbReference type="ARBA" id="ARBA00023002"/>
    </source>
</evidence>
<sequence>MDEIRLYGLIGYPVSHSYSPAMHNAAFKQLGINAEYVLFPVQPEKFKEGFANIIARGASGLNVTIPYKERVMEYLDKISESAKLIGAVNTVVVKNGKLFGENTDGKGFVKSFKLVTGKTPKGKNIFMFGAGGAAKSVGFEMAFSGARSLVIYDIFEDKAKALACRIAKNTSSFVKAVSSKDKEAMAEEILKADVLINASPCGMKKDDPKLLDKKLLHKGLVVCDVIYNPPETPLLKDAKRMGLKTMNGLGMLLYQGAAAFKFWTARQAPVGVMKKALEAQITRLHK</sequence>
<keyword evidence="6 9" id="KW-0057">Aromatic amino acid biosynthesis</keyword>
<dbReference type="InterPro" id="IPR036291">
    <property type="entry name" value="NAD(P)-bd_dom_sf"/>
</dbReference>
<dbReference type="InterPro" id="IPR046346">
    <property type="entry name" value="Aminoacid_DH-like_N_sf"/>
</dbReference>
<comment type="caution">
    <text evidence="9">Lacks conserved residue(s) required for the propagation of feature annotation.</text>
</comment>
<proteinExistence type="inferred from homology"/>
<comment type="catalytic activity">
    <reaction evidence="7 9">
        <text>shikimate + NADP(+) = 3-dehydroshikimate + NADPH + H(+)</text>
        <dbReference type="Rhea" id="RHEA:17737"/>
        <dbReference type="ChEBI" id="CHEBI:15378"/>
        <dbReference type="ChEBI" id="CHEBI:16630"/>
        <dbReference type="ChEBI" id="CHEBI:36208"/>
        <dbReference type="ChEBI" id="CHEBI:57783"/>
        <dbReference type="ChEBI" id="CHEBI:58349"/>
        <dbReference type="EC" id="1.1.1.25"/>
    </reaction>
</comment>
<dbReference type="InterPro" id="IPR013708">
    <property type="entry name" value="Shikimate_DH-bd_N"/>
</dbReference>
<gene>
    <name evidence="9" type="primary">aroE</name>
    <name evidence="12" type="ORF">COS99_06605</name>
</gene>
<feature type="domain" description="SDH C-terminal" evidence="11">
    <location>
        <begin position="248"/>
        <end position="278"/>
    </location>
</feature>
<feature type="binding site" evidence="9">
    <location>
        <position position="255"/>
    </location>
    <ligand>
        <name>shikimate</name>
        <dbReference type="ChEBI" id="CHEBI:36208"/>
    </ligand>
</feature>
<comment type="caution">
    <text evidence="12">The sequence shown here is derived from an EMBL/GenBank/DDBJ whole genome shotgun (WGS) entry which is preliminary data.</text>
</comment>
<evidence type="ECO:0000256" key="8">
    <source>
        <dbReference type="ARBA" id="ARBA00060613"/>
    </source>
</evidence>
<keyword evidence="5 9" id="KW-0560">Oxidoreductase</keyword>
<dbReference type="GO" id="GO:0008652">
    <property type="term" value="P:amino acid biosynthetic process"/>
    <property type="evidence" value="ECO:0007669"/>
    <property type="project" value="UniProtKB-KW"/>
</dbReference>
<comment type="subunit">
    <text evidence="9">Homodimer.</text>
</comment>
<name>A0A2J0KTT8_9BACT</name>
<organism evidence="12 13">
    <name type="scientific">Candidatus Aquitaenariimonas noxiae</name>
    <dbReference type="NCBI Taxonomy" id="1974741"/>
    <lineage>
        <taxon>Bacteria</taxon>
        <taxon>Pseudomonadati</taxon>
        <taxon>Candidatus Omnitrophota</taxon>
        <taxon>Candidatus Aquitaenariimonas</taxon>
    </lineage>
</organism>
<dbReference type="SUPFAM" id="SSF53223">
    <property type="entry name" value="Aminoacid dehydrogenase-like, N-terminal domain"/>
    <property type="match status" value="1"/>
</dbReference>
<evidence type="ECO:0000259" key="11">
    <source>
        <dbReference type="Pfam" id="PF18317"/>
    </source>
</evidence>
<dbReference type="HAMAP" id="MF_00222">
    <property type="entry name" value="Shikimate_DH_AroE"/>
    <property type="match status" value="1"/>
</dbReference>
<evidence type="ECO:0000256" key="1">
    <source>
        <dbReference type="ARBA" id="ARBA00004871"/>
    </source>
</evidence>
<dbReference type="GO" id="GO:0050661">
    <property type="term" value="F:NADP binding"/>
    <property type="evidence" value="ECO:0007669"/>
    <property type="project" value="InterPro"/>
</dbReference>
<keyword evidence="3 9" id="KW-0028">Amino-acid biosynthesis</keyword>